<gene>
    <name evidence="1" type="ORF">HND93_36330</name>
</gene>
<sequence length="61" mass="6168">MSAAEALRAALDLCREDGGAVEAVRRWRHLAAGPEAAAEPALAGRLAATLGDAAGAALWLD</sequence>
<organism evidence="1 2">
    <name type="scientific">Azospirillum oleiclasticum</name>
    <dbReference type="NCBI Taxonomy" id="2735135"/>
    <lineage>
        <taxon>Bacteria</taxon>
        <taxon>Pseudomonadati</taxon>
        <taxon>Pseudomonadota</taxon>
        <taxon>Alphaproteobacteria</taxon>
        <taxon>Rhodospirillales</taxon>
        <taxon>Azospirillaceae</taxon>
        <taxon>Azospirillum</taxon>
    </lineage>
</organism>
<reference evidence="1 2" key="1">
    <citation type="submission" date="2020-05" db="EMBL/GenBank/DDBJ databases">
        <title>Azospirillum oleiclasticum sp. nov, a nitrogen-fixing and heavy crude oil-emulsifying bacterium isolated from the crude oil of Yumen Oilfield.</title>
        <authorList>
            <person name="Wu D."/>
            <person name="Cai M."/>
            <person name="Zhang X."/>
        </authorList>
    </citation>
    <scope>NUCLEOTIDE SEQUENCE [LARGE SCALE GENOMIC DNA]</scope>
    <source>
        <strain evidence="1 2">ROY-1-1-2</strain>
    </source>
</reference>
<protein>
    <submittedName>
        <fullName evidence="1">Uncharacterized protein</fullName>
    </submittedName>
</protein>
<proteinExistence type="predicted"/>
<feature type="non-terminal residue" evidence="1">
    <location>
        <position position="61"/>
    </location>
</feature>
<keyword evidence="2" id="KW-1185">Reference proteome</keyword>
<evidence type="ECO:0000313" key="2">
    <source>
        <dbReference type="Proteomes" id="UP000584642"/>
    </source>
</evidence>
<comment type="caution">
    <text evidence="1">The sequence shown here is derived from an EMBL/GenBank/DDBJ whole genome shotgun (WGS) entry which is preliminary data.</text>
</comment>
<name>A0ABX2TMI0_9PROT</name>
<evidence type="ECO:0000313" key="1">
    <source>
        <dbReference type="EMBL" id="NYZ25195.1"/>
    </source>
</evidence>
<dbReference type="RefSeq" id="WP_180286964.1">
    <property type="nucleotide sequence ID" value="NZ_JABFDB010000073.1"/>
</dbReference>
<accession>A0ABX2TMI0</accession>
<dbReference type="EMBL" id="JABFDB010000073">
    <property type="protein sequence ID" value="NYZ25195.1"/>
    <property type="molecule type" value="Genomic_DNA"/>
</dbReference>
<dbReference type="Proteomes" id="UP000584642">
    <property type="component" value="Unassembled WGS sequence"/>
</dbReference>